<dbReference type="SUPFAM" id="SSF55681">
    <property type="entry name" value="Class II aaRS and biotin synthetases"/>
    <property type="match status" value="1"/>
</dbReference>
<dbReference type="InterPro" id="IPR018149">
    <property type="entry name" value="Lys-tRNA-synth_II_C"/>
</dbReference>
<keyword evidence="6" id="KW-1185">Reference proteome</keyword>
<dbReference type="AlphaFoldDB" id="A0A5C5W899"/>
<keyword evidence="3" id="KW-0067">ATP-binding</keyword>
<dbReference type="NCBIfam" id="TIGR00462">
    <property type="entry name" value="genX"/>
    <property type="match status" value="1"/>
</dbReference>
<dbReference type="PANTHER" id="PTHR42918">
    <property type="entry name" value="LYSYL-TRNA SYNTHETASE"/>
    <property type="match status" value="1"/>
</dbReference>
<evidence type="ECO:0000259" key="4">
    <source>
        <dbReference type="PROSITE" id="PS50862"/>
    </source>
</evidence>
<dbReference type="Pfam" id="PF00152">
    <property type="entry name" value="tRNA-synt_2"/>
    <property type="match status" value="1"/>
</dbReference>
<evidence type="ECO:0000256" key="3">
    <source>
        <dbReference type="ARBA" id="ARBA00022840"/>
    </source>
</evidence>
<dbReference type="PANTHER" id="PTHR42918:SF6">
    <property type="entry name" value="ELONGATION FACTOR P--(R)-BETA-LYSINE LIGASE"/>
    <property type="match status" value="1"/>
</dbReference>
<evidence type="ECO:0000313" key="5">
    <source>
        <dbReference type="EMBL" id="TWT46483.1"/>
    </source>
</evidence>
<dbReference type="PROSITE" id="PS50862">
    <property type="entry name" value="AA_TRNA_LIGASE_II"/>
    <property type="match status" value="1"/>
</dbReference>
<accession>A0A5C5W899</accession>
<organism evidence="5 6">
    <name type="scientific">Botrimarina hoheduenensis</name>
    <dbReference type="NCBI Taxonomy" id="2528000"/>
    <lineage>
        <taxon>Bacteria</taxon>
        <taxon>Pseudomonadati</taxon>
        <taxon>Planctomycetota</taxon>
        <taxon>Planctomycetia</taxon>
        <taxon>Pirellulales</taxon>
        <taxon>Lacipirellulaceae</taxon>
        <taxon>Botrimarina</taxon>
    </lineage>
</organism>
<keyword evidence="5" id="KW-0251">Elongation factor</keyword>
<dbReference type="EMBL" id="SJPH01000003">
    <property type="protein sequence ID" value="TWT46483.1"/>
    <property type="molecule type" value="Genomic_DNA"/>
</dbReference>
<dbReference type="GO" id="GO:0005524">
    <property type="term" value="F:ATP binding"/>
    <property type="evidence" value="ECO:0007669"/>
    <property type="project" value="UniProtKB-KW"/>
</dbReference>
<dbReference type="GO" id="GO:0003746">
    <property type="term" value="F:translation elongation factor activity"/>
    <property type="evidence" value="ECO:0007669"/>
    <property type="project" value="UniProtKB-KW"/>
</dbReference>
<evidence type="ECO:0000256" key="2">
    <source>
        <dbReference type="ARBA" id="ARBA00022741"/>
    </source>
</evidence>
<feature type="domain" description="Aminoacyl-transfer RNA synthetases class-II family profile" evidence="4">
    <location>
        <begin position="10"/>
        <end position="311"/>
    </location>
</feature>
<dbReference type="InterPro" id="IPR004364">
    <property type="entry name" value="Aa-tRNA-synt_II"/>
</dbReference>
<comment type="caution">
    <text evidence="5">The sequence shown here is derived from an EMBL/GenBank/DDBJ whole genome shotgun (WGS) entry which is preliminary data.</text>
</comment>
<reference evidence="5 6" key="1">
    <citation type="submission" date="2019-02" db="EMBL/GenBank/DDBJ databases">
        <title>Deep-cultivation of Planctomycetes and their phenomic and genomic characterization uncovers novel biology.</title>
        <authorList>
            <person name="Wiegand S."/>
            <person name="Jogler M."/>
            <person name="Boedeker C."/>
            <person name="Pinto D."/>
            <person name="Vollmers J."/>
            <person name="Rivas-Marin E."/>
            <person name="Kohn T."/>
            <person name="Peeters S.H."/>
            <person name="Heuer A."/>
            <person name="Rast P."/>
            <person name="Oberbeckmann S."/>
            <person name="Bunk B."/>
            <person name="Jeske O."/>
            <person name="Meyerdierks A."/>
            <person name="Storesund J.E."/>
            <person name="Kallscheuer N."/>
            <person name="Luecker S."/>
            <person name="Lage O.M."/>
            <person name="Pohl T."/>
            <person name="Merkel B.J."/>
            <person name="Hornburger P."/>
            <person name="Mueller R.-W."/>
            <person name="Bruemmer F."/>
            <person name="Labrenz M."/>
            <person name="Spormann A.M."/>
            <person name="Op Den Camp H."/>
            <person name="Overmann J."/>
            <person name="Amann R."/>
            <person name="Jetten M.S.M."/>
            <person name="Mascher T."/>
            <person name="Medema M.H."/>
            <person name="Devos D.P."/>
            <person name="Kaster A.-K."/>
            <person name="Ovreas L."/>
            <person name="Rohde M."/>
            <person name="Galperin M.Y."/>
            <person name="Jogler C."/>
        </authorList>
    </citation>
    <scope>NUCLEOTIDE SEQUENCE [LARGE SCALE GENOMIC DNA]</scope>
    <source>
        <strain evidence="5 6">Pla111</strain>
    </source>
</reference>
<evidence type="ECO:0000256" key="1">
    <source>
        <dbReference type="ARBA" id="ARBA00022598"/>
    </source>
</evidence>
<dbReference type="PRINTS" id="PR00982">
    <property type="entry name" value="TRNASYNTHLYS"/>
</dbReference>
<dbReference type="EC" id="6.3.1.-" evidence="5"/>
<dbReference type="InterPro" id="IPR045864">
    <property type="entry name" value="aa-tRNA-synth_II/BPL/LPL"/>
</dbReference>
<evidence type="ECO:0000313" key="6">
    <source>
        <dbReference type="Proteomes" id="UP000318995"/>
    </source>
</evidence>
<proteinExistence type="predicted"/>
<dbReference type="GO" id="GO:0006430">
    <property type="term" value="P:lysyl-tRNA aminoacylation"/>
    <property type="evidence" value="ECO:0007669"/>
    <property type="project" value="InterPro"/>
</dbReference>
<name>A0A5C5W899_9BACT</name>
<dbReference type="Proteomes" id="UP000318995">
    <property type="component" value="Unassembled WGS sequence"/>
</dbReference>
<dbReference type="GO" id="GO:0005829">
    <property type="term" value="C:cytosol"/>
    <property type="evidence" value="ECO:0007669"/>
    <property type="project" value="TreeGrafter"/>
</dbReference>
<dbReference type="InterPro" id="IPR004525">
    <property type="entry name" value="EpmA"/>
</dbReference>
<keyword evidence="1 5" id="KW-0436">Ligase</keyword>
<keyword evidence="5" id="KW-0648">Protein biosynthesis</keyword>
<protein>
    <submittedName>
        <fullName evidence="5">Elongation factor P--(R)-beta-lysine ligase</fullName>
        <ecNumber evidence="5">6.3.1.-</ecNumber>
    </submittedName>
</protein>
<dbReference type="GO" id="GO:0000049">
    <property type="term" value="F:tRNA binding"/>
    <property type="evidence" value="ECO:0007669"/>
    <property type="project" value="TreeGrafter"/>
</dbReference>
<sequence length="311" mass="34351">MIPLENLRRRARLLAELRRFFVERGFLEVETPLASSEVIPEQHIEPIALADGLHFLQASPELHHKRLLCAGAGALFEITRSFRGFERGPLHRPEFTIVEWYRPGDDLAAGMALLDELLQSLLGLPAAKRTSYREAFQRTLAIDPHTVPIEQLCTLAAPLLGHPDEAELASWDRDDVLNALLSLAIEAGLGASGPELLYHYPATQAALARTALDGHGVEVAERFELYLRGIELANGYDELTDEVVLRTRLEEVNRRRVLQGSSSLPLPERLLSAMAKGRLPACTGVALGFDRLAMVAVEAREITEVVAFADS</sequence>
<dbReference type="InterPro" id="IPR006195">
    <property type="entry name" value="aa-tRNA-synth_II"/>
</dbReference>
<gene>
    <name evidence="5" type="primary">epmA</name>
    <name evidence="5" type="ORF">Pla111_15790</name>
</gene>
<keyword evidence="2" id="KW-0547">Nucleotide-binding</keyword>
<dbReference type="Gene3D" id="3.30.930.10">
    <property type="entry name" value="Bira Bifunctional Protein, Domain 2"/>
    <property type="match status" value="1"/>
</dbReference>
<dbReference type="GO" id="GO:0004824">
    <property type="term" value="F:lysine-tRNA ligase activity"/>
    <property type="evidence" value="ECO:0007669"/>
    <property type="project" value="InterPro"/>
</dbReference>
<dbReference type="NCBIfam" id="NF006828">
    <property type="entry name" value="PRK09350.1"/>
    <property type="match status" value="1"/>
</dbReference>